<dbReference type="InterPro" id="IPR005149">
    <property type="entry name" value="Tscrpt_reg_PadR_N"/>
</dbReference>
<evidence type="ECO:0000259" key="1">
    <source>
        <dbReference type="Pfam" id="PF03551"/>
    </source>
</evidence>
<dbReference type="InterPro" id="IPR036388">
    <property type="entry name" value="WH-like_DNA-bd_sf"/>
</dbReference>
<dbReference type="SUPFAM" id="SSF46785">
    <property type="entry name" value="Winged helix' DNA-binding domain"/>
    <property type="match status" value="1"/>
</dbReference>
<dbReference type="PANTHER" id="PTHR33169:SF14">
    <property type="entry name" value="TRANSCRIPTIONAL REGULATOR RV3488"/>
    <property type="match status" value="1"/>
</dbReference>
<protein>
    <submittedName>
        <fullName evidence="2">PadR family transcriptional regulator, regulatory protein PadR</fullName>
    </submittedName>
</protein>
<feature type="domain" description="Transcription regulator PadR N-terminal" evidence="1">
    <location>
        <begin position="18"/>
        <end position="89"/>
    </location>
</feature>
<dbReference type="Proteomes" id="UP000219482">
    <property type="component" value="Unassembled WGS sequence"/>
</dbReference>
<dbReference type="OrthoDB" id="122286at2"/>
<reference evidence="3" key="1">
    <citation type="submission" date="2017-09" db="EMBL/GenBank/DDBJ databases">
        <authorList>
            <person name="Varghese N."/>
            <person name="Submissions S."/>
        </authorList>
    </citation>
    <scope>NUCLEOTIDE SEQUENCE [LARGE SCALE GENOMIC DNA]</scope>
    <source>
        <strain evidence="3">DSM 44270</strain>
    </source>
</reference>
<organism evidence="2 3">
    <name type="scientific">Blastococcus haudaquaticus</name>
    <dbReference type="NCBI Taxonomy" id="1938745"/>
    <lineage>
        <taxon>Bacteria</taxon>
        <taxon>Bacillati</taxon>
        <taxon>Actinomycetota</taxon>
        <taxon>Actinomycetes</taxon>
        <taxon>Geodermatophilales</taxon>
        <taxon>Geodermatophilaceae</taxon>
        <taxon>Blastococcus</taxon>
    </lineage>
</organism>
<dbReference type="Pfam" id="PF03551">
    <property type="entry name" value="PadR"/>
    <property type="match status" value="1"/>
</dbReference>
<dbReference type="InterPro" id="IPR036390">
    <property type="entry name" value="WH_DNA-bd_sf"/>
</dbReference>
<proteinExistence type="predicted"/>
<name>A0A286H672_9ACTN</name>
<dbReference type="Gene3D" id="1.10.10.10">
    <property type="entry name" value="Winged helix-like DNA-binding domain superfamily/Winged helix DNA-binding domain"/>
    <property type="match status" value="1"/>
</dbReference>
<dbReference type="RefSeq" id="WP_097185436.1">
    <property type="nucleotide sequence ID" value="NZ_OCNK01000005.1"/>
</dbReference>
<accession>A0A286H672</accession>
<dbReference type="PANTHER" id="PTHR33169">
    <property type="entry name" value="PADR-FAMILY TRANSCRIPTIONAL REGULATOR"/>
    <property type="match status" value="1"/>
</dbReference>
<sequence>MADDRRAQWLRGVLDLCVLAELQRGESYGYGVARALEDLGLGPVPGGTLYPVLGRLERAELIRSRWVDSASGPPRKYYGVTAAGTDLLRREAGEWALFAARVGTALGAGVTPVRETR</sequence>
<gene>
    <name evidence="2" type="ORF">SAMN06272739_3723</name>
</gene>
<dbReference type="AlphaFoldDB" id="A0A286H672"/>
<evidence type="ECO:0000313" key="3">
    <source>
        <dbReference type="Proteomes" id="UP000219482"/>
    </source>
</evidence>
<dbReference type="EMBL" id="OCNK01000005">
    <property type="protein sequence ID" value="SOE02764.1"/>
    <property type="molecule type" value="Genomic_DNA"/>
</dbReference>
<dbReference type="InterPro" id="IPR052509">
    <property type="entry name" value="Metal_resp_DNA-bind_regulator"/>
</dbReference>
<keyword evidence="3" id="KW-1185">Reference proteome</keyword>
<evidence type="ECO:0000313" key="2">
    <source>
        <dbReference type="EMBL" id="SOE02764.1"/>
    </source>
</evidence>